<dbReference type="RefSeq" id="WP_148980797.1">
    <property type="nucleotide sequence ID" value="NZ_CP043315.1"/>
</dbReference>
<evidence type="ECO:0000256" key="1">
    <source>
        <dbReference type="SAM" id="Coils"/>
    </source>
</evidence>
<dbReference type="OrthoDB" id="9799835at2"/>
<sequence>MNKKLLALLAVFSINKSTFTNNVSDVSNNHLSKTFICDGVIPEDASDCFKSWISSINDGDLIRKLVHDKHVYTGKNEKGIKAFRLRCDDGFDELVGYNFDKHEIVRFTGVNTSADLHDVQLGQVHQVSKVSLDQTENISDLIKNGSISDSLKHKYEEVQKFFKALQFPISYIMLGRDPSLSSYMHSLNGKKFSMETICDEVKSGRSFSDAFQHMHDTIKSEKDKSELQGNISQSEGVLKAHLSSENDELQEFVGEQTDALAGQNRVIKSKVGELQVFVGEKTDALASQNGEIKVKVGELQELVDQRTLALANQNEEIKTKIEDAIKEAEELAQGVEECCVELKDKVDLTNKQFEVIPGESPDTDEKTQRELLLKALANSEEAKNKSRFEHLTNTNELRVGVSNGSMFAYHFVYHFISDKSSVTDAEAMVIIKELFANMKCGFGNPSNDLLEAVRLVAEKVDAESFDSFKESYKNIVTFKTGLYPSSSLEITSTNTAINDYMRWMMPIWIKNTDDTGGALAQNVQDNFDQELKDFIVSQYTETSHDMAYNLVRWYAHVAENTGSAIKWAHNAIKAIKNVHIHYMFPIFSGYVDAMIDEERKINSSYSYSDFYRTKQDSIVLDLYGILNAFDIDLNTVSLADKYKIQDEMVKIAITYASDIPKYLSELYSTNPIYSPIKNTSDGYYVDRGWIDSNGDLYAVLRAFVIAINTDDIEEISNSYEQSILLRNILKHGFNNTMPNVYNLSTTGSGEDYFIKGSGSTDVPNAEKSKLWHLLNRSTGDSHFLKFADDNNAFFKITDFFASIMRNSDVYGDEDHEILSTIDAWIGESVAQYMNSGDEARNANYSAHYMHAMRAFFEELCCYTSKRLKVANGQENKIEHYAAIYALLNKSLNNYKGFTNKMHNFFEEENLPAMKVFAFEHSVGYIMHKCIKKIIDSGNVGDDSLIGAAALKEFFDMSAFYAKTNFNIER</sequence>
<evidence type="ECO:0000313" key="3">
    <source>
        <dbReference type="Proteomes" id="UP000325155"/>
    </source>
</evidence>
<dbReference type="Proteomes" id="UP000325155">
    <property type="component" value="Chromosome"/>
</dbReference>
<name>A0A5C0UE18_9PROT</name>
<dbReference type="AlphaFoldDB" id="A0A5C0UE18"/>
<reference evidence="2 3" key="1">
    <citation type="submission" date="2019-08" db="EMBL/GenBank/DDBJ databases">
        <title>Highly reduced genomes of protist endosymbionts show evolutionary convergence.</title>
        <authorList>
            <person name="George E."/>
            <person name="Husnik F."/>
            <person name="Tashyreva D."/>
            <person name="Prokopchuk G."/>
            <person name="Horak A."/>
            <person name="Kwong W.K."/>
            <person name="Lukes J."/>
            <person name="Keeling P.J."/>
        </authorList>
    </citation>
    <scope>NUCLEOTIDE SEQUENCE [LARGE SCALE GENOMIC DNA]</scope>
    <source>
        <strain evidence="2">1605</strain>
    </source>
</reference>
<dbReference type="EMBL" id="CP043315">
    <property type="protein sequence ID" value="QEK37950.1"/>
    <property type="molecule type" value="Genomic_DNA"/>
</dbReference>
<keyword evidence="3" id="KW-1185">Reference proteome</keyword>
<protein>
    <submittedName>
        <fullName evidence="2">Uncharacterized protein</fullName>
    </submittedName>
</protein>
<feature type="coiled-coil region" evidence="1">
    <location>
        <begin position="311"/>
        <end position="345"/>
    </location>
</feature>
<proteinExistence type="predicted"/>
<gene>
    <name evidence="2" type="ORF">FZC35_00955</name>
</gene>
<evidence type="ECO:0000313" key="2">
    <source>
        <dbReference type="EMBL" id="QEK37950.1"/>
    </source>
</evidence>
<accession>A0A5C0UE18</accession>
<keyword evidence="1" id="KW-0175">Coiled coil</keyword>
<organism evidence="2 3">
    <name type="scientific">Candidatus Cytomitobacter indipagum</name>
    <dbReference type="NCBI Taxonomy" id="2601575"/>
    <lineage>
        <taxon>Bacteria</taxon>
        <taxon>Pseudomonadati</taxon>
        <taxon>Pseudomonadota</taxon>
        <taxon>Alphaproteobacteria</taxon>
        <taxon>Holosporales</taxon>
        <taxon>Holosporaceae</taxon>
        <taxon>Candidatus Cytomitobacter</taxon>
    </lineage>
</organism>
<dbReference type="KEGG" id="cip:FZC35_00955"/>